<gene>
    <name evidence="1" type="ORF">MLD38_029588</name>
</gene>
<accession>A0ACB9N5V3</accession>
<keyword evidence="2" id="KW-1185">Reference proteome</keyword>
<dbReference type="EMBL" id="CM042887">
    <property type="protein sequence ID" value="KAI4331398.1"/>
    <property type="molecule type" value="Genomic_DNA"/>
</dbReference>
<proteinExistence type="predicted"/>
<evidence type="ECO:0000313" key="2">
    <source>
        <dbReference type="Proteomes" id="UP001057402"/>
    </source>
</evidence>
<name>A0ACB9N5V3_9MYRT</name>
<dbReference type="Proteomes" id="UP001057402">
    <property type="component" value="Chromosome 8"/>
</dbReference>
<evidence type="ECO:0000313" key="1">
    <source>
        <dbReference type="EMBL" id="KAI4331398.1"/>
    </source>
</evidence>
<comment type="caution">
    <text evidence="1">The sequence shown here is derived from an EMBL/GenBank/DDBJ whole genome shotgun (WGS) entry which is preliminary data.</text>
</comment>
<protein>
    <submittedName>
        <fullName evidence="1">Uncharacterized protein</fullName>
    </submittedName>
</protein>
<reference evidence="2" key="1">
    <citation type="journal article" date="2023" name="Front. Plant Sci.">
        <title>Chromosomal-level genome assembly of Melastoma candidum provides insights into trichome evolution.</title>
        <authorList>
            <person name="Zhong Y."/>
            <person name="Wu W."/>
            <person name="Sun C."/>
            <person name="Zou P."/>
            <person name="Liu Y."/>
            <person name="Dai S."/>
            <person name="Zhou R."/>
        </authorList>
    </citation>
    <scope>NUCLEOTIDE SEQUENCE [LARGE SCALE GENOMIC DNA]</scope>
</reference>
<sequence length="175" mass="19301">MTLFCQHVSFQSVKLVPRSLSGLSNLVSSDLWSNDLTGGVPTNFSQIPGFVSFNVSRNDLQGEIPLLGFDGTPFVCNPRLCGKPLKNESEETKDRKTKRLIFLIDSIASDIALGKPFSCFYIFQLLSCRGKLKEKASISRFCGSRGSTDDGVPKLVMLNDNIALAENIEATREFE</sequence>
<organism evidence="1 2">
    <name type="scientific">Melastoma candidum</name>
    <dbReference type="NCBI Taxonomy" id="119954"/>
    <lineage>
        <taxon>Eukaryota</taxon>
        <taxon>Viridiplantae</taxon>
        <taxon>Streptophyta</taxon>
        <taxon>Embryophyta</taxon>
        <taxon>Tracheophyta</taxon>
        <taxon>Spermatophyta</taxon>
        <taxon>Magnoliopsida</taxon>
        <taxon>eudicotyledons</taxon>
        <taxon>Gunneridae</taxon>
        <taxon>Pentapetalae</taxon>
        <taxon>rosids</taxon>
        <taxon>malvids</taxon>
        <taxon>Myrtales</taxon>
        <taxon>Melastomataceae</taxon>
        <taxon>Melastomatoideae</taxon>
        <taxon>Melastomateae</taxon>
        <taxon>Melastoma</taxon>
    </lineage>
</organism>